<evidence type="ECO:0000313" key="1">
    <source>
        <dbReference type="EMBL" id="CAD9069356.1"/>
    </source>
</evidence>
<proteinExistence type="predicted"/>
<sequence>MDGLMHAHRKTDKYPSTCWLVHMGDLVCERQGVLERSQLTRRRRCIDTEGELTLFRDTLALTNKIATLPSGTNNMNQCPCTCVRGMGVRVAKMGCLQHATYSRS</sequence>
<accession>A0A7S1KBV2</accession>
<reference evidence="1" key="1">
    <citation type="submission" date="2021-01" db="EMBL/GenBank/DDBJ databases">
        <authorList>
            <person name="Corre E."/>
            <person name="Pelletier E."/>
            <person name="Niang G."/>
            <person name="Scheremetjew M."/>
            <person name="Finn R."/>
            <person name="Kale V."/>
            <person name="Holt S."/>
            <person name="Cochrane G."/>
            <person name="Meng A."/>
            <person name="Brown T."/>
            <person name="Cohen L."/>
        </authorList>
    </citation>
    <scope>NUCLEOTIDE SEQUENCE</scope>
    <source>
        <strain evidence="1">CCMP3346</strain>
    </source>
</reference>
<dbReference type="AlphaFoldDB" id="A0A7S1KBV2"/>
<gene>
    <name evidence="1" type="ORF">VBRA1451_LOCUS24430</name>
</gene>
<protein>
    <submittedName>
        <fullName evidence="1">Uncharacterized protein</fullName>
    </submittedName>
</protein>
<dbReference type="EMBL" id="HBGB01041546">
    <property type="protein sequence ID" value="CAD9069356.1"/>
    <property type="molecule type" value="Transcribed_RNA"/>
</dbReference>
<organism evidence="1">
    <name type="scientific">Vitrella brassicaformis</name>
    <dbReference type="NCBI Taxonomy" id="1169539"/>
    <lineage>
        <taxon>Eukaryota</taxon>
        <taxon>Sar</taxon>
        <taxon>Alveolata</taxon>
        <taxon>Colpodellida</taxon>
        <taxon>Vitrellaceae</taxon>
        <taxon>Vitrella</taxon>
    </lineage>
</organism>
<name>A0A7S1KBV2_9ALVE</name>